<evidence type="ECO:0000313" key="2">
    <source>
        <dbReference type="Proteomes" id="UP001153332"/>
    </source>
</evidence>
<name>A0ACC2JHT2_9PEZI</name>
<dbReference type="EMBL" id="JAPUUL010001627">
    <property type="protein sequence ID" value="KAJ8126947.1"/>
    <property type="molecule type" value="Genomic_DNA"/>
</dbReference>
<dbReference type="Proteomes" id="UP001153332">
    <property type="component" value="Unassembled WGS sequence"/>
</dbReference>
<gene>
    <name evidence="1" type="ORF">O1611_g6694</name>
</gene>
<protein>
    <submittedName>
        <fullName evidence="1">Uncharacterized protein</fullName>
    </submittedName>
</protein>
<accession>A0ACC2JHT2</accession>
<proteinExistence type="predicted"/>
<organism evidence="1 2">
    <name type="scientific">Lasiodiplodia mahajangana</name>
    <dbReference type="NCBI Taxonomy" id="1108764"/>
    <lineage>
        <taxon>Eukaryota</taxon>
        <taxon>Fungi</taxon>
        <taxon>Dikarya</taxon>
        <taxon>Ascomycota</taxon>
        <taxon>Pezizomycotina</taxon>
        <taxon>Dothideomycetes</taxon>
        <taxon>Dothideomycetes incertae sedis</taxon>
        <taxon>Botryosphaeriales</taxon>
        <taxon>Botryosphaeriaceae</taxon>
        <taxon>Lasiodiplodia</taxon>
    </lineage>
</organism>
<keyword evidence="2" id="KW-1185">Reference proteome</keyword>
<evidence type="ECO:0000313" key="1">
    <source>
        <dbReference type="EMBL" id="KAJ8126947.1"/>
    </source>
</evidence>
<reference evidence="1" key="1">
    <citation type="submission" date="2022-12" db="EMBL/GenBank/DDBJ databases">
        <title>Genome Sequence of Lasiodiplodia mahajangana.</title>
        <authorList>
            <person name="Buettner E."/>
        </authorList>
    </citation>
    <scope>NUCLEOTIDE SEQUENCE</scope>
    <source>
        <strain evidence="1">VT137</strain>
    </source>
</reference>
<sequence length="82" mass="9478">MLDEGGVFGFFNGLGADRKVCYDVYTKVVEMHLTDVGLDVEWNELDVDMKGLEEEGKGEWEGVKRRYWTLDKYRLPIITLMG</sequence>
<comment type="caution">
    <text evidence="1">The sequence shown here is derived from an EMBL/GenBank/DDBJ whole genome shotgun (WGS) entry which is preliminary data.</text>
</comment>